<dbReference type="AlphaFoldDB" id="A0A1R0H0C8"/>
<dbReference type="Proteomes" id="UP000187455">
    <property type="component" value="Unassembled WGS sequence"/>
</dbReference>
<dbReference type="EMBL" id="LSSL01001395">
    <property type="protein sequence ID" value="OLY82592.1"/>
    <property type="molecule type" value="Genomic_DNA"/>
</dbReference>
<sequence>MNHSFSHLIPLSCMDFLKHFDLFLRSHSSVVVFQDFYFTWADVLAPRRSSNFAEKEGLNLLTPKFDKLRFYLKTTYFKKFIGILLRFGFQG</sequence>
<accession>A0A1R0H0C8</accession>
<keyword evidence="2" id="KW-1185">Reference proteome</keyword>
<reference evidence="1 2" key="1">
    <citation type="journal article" date="2016" name="Mol. Biol. Evol.">
        <title>Genome-Wide Survey of Gut Fungi (Harpellales) Reveals the First Horizontally Transferred Ubiquitin Gene from a Mosquito Host.</title>
        <authorList>
            <person name="Wang Y."/>
            <person name="White M.M."/>
            <person name="Kvist S."/>
            <person name="Moncalvo J.M."/>
        </authorList>
    </citation>
    <scope>NUCLEOTIDE SEQUENCE [LARGE SCALE GENOMIC DNA]</scope>
    <source>
        <strain evidence="1 2">ALG-7-W6</strain>
    </source>
</reference>
<name>A0A1R0H0C8_9FUNG</name>
<protein>
    <submittedName>
        <fullName evidence="1">Uncharacterized protein</fullName>
    </submittedName>
</protein>
<proteinExistence type="predicted"/>
<organism evidence="1 2">
    <name type="scientific">Smittium mucronatum</name>
    <dbReference type="NCBI Taxonomy" id="133383"/>
    <lineage>
        <taxon>Eukaryota</taxon>
        <taxon>Fungi</taxon>
        <taxon>Fungi incertae sedis</taxon>
        <taxon>Zoopagomycota</taxon>
        <taxon>Kickxellomycotina</taxon>
        <taxon>Harpellomycetes</taxon>
        <taxon>Harpellales</taxon>
        <taxon>Legeriomycetaceae</taxon>
        <taxon>Smittium</taxon>
    </lineage>
</organism>
<comment type="caution">
    <text evidence="1">The sequence shown here is derived from an EMBL/GenBank/DDBJ whole genome shotgun (WGS) entry which is preliminary data.</text>
</comment>
<evidence type="ECO:0000313" key="2">
    <source>
        <dbReference type="Proteomes" id="UP000187455"/>
    </source>
</evidence>
<evidence type="ECO:0000313" key="1">
    <source>
        <dbReference type="EMBL" id="OLY82592.1"/>
    </source>
</evidence>
<gene>
    <name evidence="1" type="ORF">AYI68_g3287</name>
</gene>